<proteinExistence type="predicted"/>
<sequence length="125" mass="14285">MCGIGPCTIPIAIDQFDTTFPVGRKGVNNFFNWYYTSQTVVFVAAYKKHHLKIPVKEEEGVCFDPLVDDKAPLKLPLTKQLRCLNKAALIQDNDLNTEDCVKNPWRICNIQQMEEVKCLIKMLPI</sequence>
<reference evidence="1" key="1">
    <citation type="submission" date="2014-07" db="EMBL/GenBank/DDBJ databases">
        <title>Identification of a novel salt tolerance gene in wild soybean by whole-genome sequencing.</title>
        <authorList>
            <person name="Lam H.-M."/>
            <person name="Qi X."/>
            <person name="Li M.-W."/>
            <person name="Liu X."/>
            <person name="Xie M."/>
            <person name="Ni M."/>
            <person name="Xu X."/>
        </authorList>
    </citation>
    <scope>NUCLEOTIDE SEQUENCE [LARGE SCALE GENOMIC DNA]</scope>
    <source>
        <tissue evidence="1">Root</tissue>
    </source>
</reference>
<name>A0A0B2SL71_GLYSO</name>
<accession>A0A0B2SL71</accession>
<dbReference type="AlphaFoldDB" id="A0A0B2SL71"/>
<dbReference type="EMBL" id="KN640761">
    <property type="protein sequence ID" value="KHN47426.1"/>
    <property type="molecule type" value="Genomic_DNA"/>
</dbReference>
<organism evidence="1">
    <name type="scientific">Glycine soja</name>
    <name type="common">Wild soybean</name>
    <dbReference type="NCBI Taxonomy" id="3848"/>
    <lineage>
        <taxon>Eukaryota</taxon>
        <taxon>Viridiplantae</taxon>
        <taxon>Streptophyta</taxon>
        <taxon>Embryophyta</taxon>
        <taxon>Tracheophyta</taxon>
        <taxon>Spermatophyta</taxon>
        <taxon>Magnoliopsida</taxon>
        <taxon>eudicotyledons</taxon>
        <taxon>Gunneridae</taxon>
        <taxon>Pentapetalae</taxon>
        <taxon>rosids</taxon>
        <taxon>fabids</taxon>
        <taxon>Fabales</taxon>
        <taxon>Fabaceae</taxon>
        <taxon>Papilionoideae</taxon>
        <taxon>50 kb inversion clade</taxon>
        <taxon>NPAAA clade</taxon>
        <taxon>indigoferoid/millettioid clade</taxon>
        <taxon>Phaseoleae</taxon>
        <taxon>Glycine</taxon>
        <taxon>Glycine subgen. Soja</taxon>
    </lineage>
</organism>
<evidence type="ECO:0000313" key="1">
    <source>
        <dbReference type="EMBL" id="KHN47426.1"/>
    </source>
</evidence>
<dbReference type="PANTHER" id="PTHR11654">
    <property type="entry name" value="OLIGOPEPTIDE TRANSPORTER-RELATED"/>
    <property type="match status" value="1"/>
</dbReference>
<protein>
    <submittedName>
        <fullName evidence="1">Nitrate transporter 1.7</fullName>
    </submittedName>
</protein>
<gene>
    <name evidence="1" type="ORF">glysoja_049564</name>
</gene>
<dbReference type="Proteomes" id="UP000053555">
    <property type="component" value="Unassembled WGS sequence"/>
</dbReference>